<dbReference type="Gramene" id="KRH59005">
    <property type="protein sequence ID" value="KRH59005"/>
    <property type="gene ID" value="GLYMA_05G160600"/>
</dbReference>
<reference evidence="2" key="3">
    <citation type="submission" date="2018-07" db="EMBL/GenBank/DDBJ databases">
        <title>WGS assembly of Glycine max.</title>
        <authorList>
            <person name="Schmutz J."/>
            <person name="Cannon S."/>
            <person name="Schlueter J."/>
            <person name="Ma J."/>
            <person name="Mitros T."/>
            <person name="Nelson W."/>
            <person name="Hyten D."/>
            <person name="Song Q."/>
            <person name="Thelen J."/>
            <person name="Cheng J."/>
            <person name="Xu D."/>
            <person name="Hellsten U."/>
            <person name="May G."/>
            <person name="Yu Y."/>
            <person name="Sakurai T."/>
            <person name="Umezawa T."/>
            <person name="Bhattacharyya M."/>
            <person name="Sandhu D."/>
            <person name="Valliyodan B."/>
            <person name="Lindquist E."/>
            <person name="Peto M."/>
            <person name="Grant D."/>
            <person name="Shu S."/>
            <person name="Goodstein D."/>
            <person name="Barry K."/>
            <person name="Futrell-Griggs M."/>
            <person name="Abernathy B."/>
            <person name="Du J."/>
            <person name="Tian Z."/>
            <person name="Zhu L."/>
            <person name="Gill N."/>
            <person name="Joshi T."/>
            <person name="Libault M."/>
            <person name="Sethuraman A."/>
            <person name="Zhang X."/>
            <person name="Shinozaki K."/>
            <person name="Nguyen H."/>
            <person name="Wing R."/>
            <person name="Cregan P."/>
            <person name="Specht J."/>
            <person name="Grimwood J."/>
            <person name="Rokhsar D."/>
            <person name="Stacey G."/>
            <person name="Shoemaker R."/>
            <person name="Jackson S."/>
        </authorList>
    </citation>
    <scope>NUCLEOTIDE SEQUENCE</scope>
    <source>
        <tissue evidence="2">Callus</tissue>
    </source>
</reference>
<protein>
    <submittedName>
        <fullName evidence="2 3">Uncharacterized protein</fullName>
    </submittedName>
</protein>
<keyword evidence="1" id="KW-1133">Transmembrane helix</keyword>
<keyword evidence="1" id="KW-0812">Transmembrane</keyword>
<evidence type="ECO:0000313" key="3">
    <source>
        <dbReference type="EnsemblPlants" id="KRH59005"/>
    </source>
</evidence>
<sequence length="49" mass="5874">MKTVFVSFFNHSLETFLVLVEMLHLEPFICHISLVLYFGKNHFSQLLFR</sequence>
<evidence type="ECO:0000313" key="4">
    <source>
        <dbReference type="Proteomes" id="UP000008827"/>
    </source>
</evidence>
<reference evidence="2 3" key="1">
    <citation type="journal article" date="2010" name="Nature">
        <title>Genome sequence of the palaeopolyploid soybean.</title>
        <authorList>
            <person name="Schmutz J."/>
            <person name="Cannon S.B."/>
            <person name="Schlueter J."/>
            <person name="Ma J."/>
            <person name="Mitros T."/>
            <person name="Nelson W."/>
            <person name="Hyten D.L."/>
            <person name="Song Q."/>
            <person name="Thelen J.J."/>
            <person name="Cheng J."/>
            <person name="Xu D."/>
            <person name="Hellsten U."/>
            <person name="May G.D."/>
            <person name="Yu Y."/>
            <person name="Sakurai T."/>
            <person name="Umezawa T."/>
            <person name="Bhattacharyya M.K."/>
            <person name="Sandhu D."/>
            <person name="Valliyodan B."/>
            <person name="Lindquist E."/>
            <person name="Peto M."/>
            <person name="Grant D."/>
            <person name="Shu S."/>
            <person name="Goodstein D."/>
            <person name="Barry K."/>
            <person name="Futrell-Griggs M."/>
            <person name="Abernathy B."/>
            <person name="Du J."/>
            <person name="Tian Z."/>
            <person name="Zhu L."/>
            <person name="Gill N."/>
            <person name="Joshi T."/>
            <person name="Libault M."/>
            <person name="Sethuraman A."/>
            <person name="Zhang X.-C."/>
            <person name="Shinozaki K."/>
            <person name="Nguyen H.T."/>
            <person name="Wing R.A."/>
            <person name="Cregan P."/>
            <person name="Specht J."/>
            <person name="Grimwood J."/>
            <person name="Rokhsar D."/>
            <person name="Stacey G."/>
            <person name="Shoemaker R.C."/>
            <person name="Jackson S.A."/>
        </authorList>
    </citation>
    <scope>NUCLEOTIDE SEQUENCE [LARGE SCALE GENOMIC DNA]</scope>
    <source>
        <strain evidence="3">cv. Williams 82</strain>
        <tissue evidence="2">Callus</tissue>
    </source>
</reference>
<keyword evidence="1" id="KW-0472">Membrane</keyword>
<dbReference type="AlphaFoldDB" id="K7KQJ4"/>
<dbReference type="EMBL" id="CM000838">
    <property type="protein sequence ID" value="KRH59005.1"/>
    <property type="molecule type" value="Genomic_DNA"/>
</dbReference>
<evidence type="ECO:0000256" key="1">
    <source>
        <dbReference type="SAM" id="Phobius"/>
    </source>
</evidence>
<keyword evidence="4" id="KW-1185">Reference proteome</keyword>
<reference evidence="3" key="2">
    <citation type="submission" date="2018-02" db="UniProtKB">
        <authorList>
            <consortium name="EnsemblPlants"/>
        </authorList>
    </citation>
    <scope>IDENTIFICATION</scope>
    <source>
        <strain evidence="3">Williams 82</strain>
    </source>
</reference>
<gene>
    <name evidence="2" type="ORF">GLYMA_05G160600</name>
</gene>
<dbReference type="Proteomes" id="UP000008827">
    <property type="component" value="Chromosome 5"/>
</dbReference>
<dbReference type="PaxDb" id="3847-GLYMA05G29290.1"/>
<dbReference type="HOGENOM" id="CLU_3145516_0_0_1"/>
<dbReference type="InParanoid" id="K7KQJ4"/>
<accession>K7KQJ4</accession>
<organism evidence="3">
    <name type="scientific">Glycine max</name>
    <name type="common">Soybean</name>
    <name type="synonym">Glycine hispida</name>
    <dbReference type="NCBI Taxonomy" id="3847"/>
    <lineage>
        <taxon>Eukaryota</taxon>
        <taxon>Viridiplantae</taxon>
        <taxon>Streptophyta</taxon>
        <taxon>Embryophyta</taxon>
        <taxon>Tracheophyta</taxon>
        <taxon>Spermatophyta</taxon>
        <taxon>Magnoliopsida</taxon>
        <taxon>eudicotyledons</taxon>
        <taxon>Gunneridae</taxon>
        <taxon>Pentapetalae</taxon>
        <taxon>rosids</taxon>
        <taxon>fabids</taxon>
        <taxon>Fabales</taxon>
        <taxon>Fabaceae</taxon>
        <taxon>Papilionoideae</taxon>
        <taxon>50 kb inversion clade</taxon>
        <taxon>NPAAA clade</taxon>
        <taxon>indigoferoid/millettioid clade</taxon>
        <taxon>Phaseoleae</taxon>
        <taxon>Glycine</taxon>
        <taxon>Glycine subgen. Soja</taxon>
    </lineage>
</organism>
<proteinExistence type="predicted"/>
<evidence type="ECO:0000313" key="2">
    <source>
        <dbReference type="EMBL" id="KRH59005.1"/>
    </source>
</evidence>
<dbReference type="EnsemblPlants" id="KRH59005">
    <property type="protein sequence ID" value="KRH59005"/>
    <property type="gene ID" value="GLYMA_05G160600"/>
</dbReference>
<name>K7KQJ4_SOYBN</name>
<feature type="transmembrane region" description="Helical" evidence="1">
    <location>
        <begin position="16"/>
        <end position="39"/>
    </location>
</feature>